<proteinExistence type="predicted"/>
<evidence type="ECO:0000313" key="2">
    <source>
        <dbReference type="Proteomes" id="UP000823937"/>
    </source>
</evidence>
<protein>
    <submittedName>
        <fullName evidence="1">M20/M25/M40 family metallo-hydrolase</fullName>
    </submittedName>
</protein>
<organism evidence="1 2">
    <name type="scientific">Candidatus Pseudogracilibacillus intestinigallinarum</name>
    <dbReference type="NCBI Taxonomy" id="2838742"/>
    <lineage>
        <taxon>Bacteria</taxon>
        <taxon>Bacillati</taxon>
        <taxon>Bacillota</taxon>
        <taxon>Bacilli</taxon>
        <taxon>Bacillales</taxon>
        <taxon>Bacillaceae</taxon>
        <taxon>Pseudogracilibacillus</taxon>
    </lineage>
</organism>
<gene>
    <name evidence="1" type="ORF">H9895_00535</name>
</gene>
<dbReference type="PIRSF" id="PIRSF010386">
    <property type="entry name" value="RocB"/>
    <property type="match status" value="1"/>
</dbReference>
<sequence>MKWNSQKELEQLVIQLVKFESRTGTEGEKKFPEFLQNIMVDLPYFANNPTHIQLIDAKKGRQALSALYRTEKTANTIVLISHFDTVHTKEYGTLENIACDPYRLEQALFENKQDLSMEVQTDLQSGAYLFGRGTMDMKMGLALHLSIIEKATIEQWPINILLLSVPDEEVNSDGMRAAVEYIATLQKDHSLTFSLFLNSEPSFTQKPNDLSYYLYTGSIGKLMPTALSYGIETHAGEPLNGLNAHYMTSFITSAMEFNEQFQERVYGESTPLPTCLQVVDLKKDYSTQTSHHVAAYFNVQVMKQTAEDVMGKFERTVQQAIAKCEQSYHQLCERQNITPIGNINVMTYEQLYTYAIKKHGEANIRNFIQLEDKTMDDRTAVAMKVDRLMASCKELAPNVVLFFAPPYYPAVNSSNDDKIKKLVTIIQETMQEDFKKQVSQIHYFNGICDLSYVNYNVHDEGWKTYAINCPRWGNGYSIPFEAMKQLHAPVLNVGPYGKDAHKLTERLHKQSAFIETPILLEKVIQQYFTVT</sequence>
<name>A0A9D1PKR4_9BACI</name>
<accession>A0A9D1PKR4</accession>
<dbReference type="PANTHER" id="PTHR43808">
    <property type="entry name" value="ACETYLORNITHINE DEACETYLASE"/>
    <property type="match status" value="1"/>
</dbReference>
<dbReference type="Proteomes" id="UP000823937">
    <property type="component" value="Unassembled WGS sequence"/>
</dbReference>
<reference evidence="1" key="1">
    <citation type="journal article" date="2021" name="PeerJ">
        <title>Extensive microbial diversity within the chicken gut microbiome revealed by metagenomics and culture.</title>
        <authorList>
            <person name="Gilroy R."/>
            <person name="Ravi A."/>
            <person name="Getino M."/>
            <person name="Pursley I."/>
            <person name="Horton D.L."/>
            <person name="Alikhan N.F."/>
            <person name="Baker D."/>
            <person name="Gharbi K."/>
            <person name="Hall N."/>
            <person name="Watson M."/>
            <person name="Adriaenssens E.M."/>
            <person name="Foster-Nyarko E."/>
            <person name="Jarju S."/>
            <person name="Secka A."/>
            <person name="Antonio M."/>
            <person name="Oren A."/>
            <person name="Chaudhuri R.R."/>
            <person name="La Ragione R."/>
            <person name="Hildebrand F."/>
            <person name="Pallen M.J."/>
        </authorList>
    </citation>
    <scope>NUCLEOTIDE SEQUENCE</scope>
    <source>
        <strain evidence="1">CHK169-2315</strain>
    </source>
</reference>
<dbReference type="GO" id="GO:0016787">
    <property type="term" value="F:hydrolase activity"/>
    <property type="evidence" value="ECO:0007669"/>
    <property type="project" value="InterPro"/>
</dbReference>
<dbReference type="PANTHER" id="PTHR43808:SF27">
    <property type="entry name" value="PROTEIN ROCB"/>
    <property type="match status" value="1"/>
</dbReference>
<dbReference type="InterPro" id="IPR012166">
    <property type="entry name" value="Uncharacterised_RocB"/>
</dbReference>
<dbReference type="Pfam" id="PF01546">
    <property type="entry name" value="Peptidase_M20"/>
    <property type="match status" value="1"/>
</dbReference>
<dbReference type="Gene3D" id="3.40.630.10">
    <property type="entry name" value="Zn peptidases"/>
    <property type="match status" value="1"/>
</dbReference>
<evidence type="ECO:0000313" key="1">
    <source>
        <dbReference type="EMBL" id="HIV73550.1"/>
    </source>
</evidence>
<dbReference type="EMBL" id="DXHX01000009">
    <property type="protein sequence ID" value="HIV73550.1"/>
    <property type="molecule type" value="Genomic_DNA"/>
</dbReference>
<dbReference type="InterPro" id="IPR050072">
    <property type="entry name" value="Peptidase_M20A"/>
</dbReference>
<dbReference type="AlphaFoldDB" id="A0A9D1PKR4"/>
<dbReference type="SUPFAM" id="SSF53187">
    <property type="entry name" value="Zn-dependent exopeptidases"/>
    <property type="match status" value="1"/>
</dbReference>
<comment type="caution">
    <text evidence="1">The sequence shown here is derived from an EMBL/GenBank/DDBJ whole genome shotgun (WGS) entry which is preliminary data.</text>
</comment>
<reference evidence="1" key="2">
    <citation type="submission" date="2021-04" db="EMBL/GenBank/DDBJ databases">
        <authorList>
            <person name="Gilroy R."/>
        </authorList>
    </citation>
    <scope>NUCLEOTIDE SEQUENCE</scope>
    <source>
        <strain evidence="1">CHK169-2315</strain>
    </source>
</reference>
<dbReference type="InterPro" id="IPR002933">
    <property type="entry name" value="Peptidase_M20"/>
</dbReference>